<comment type="domain">
    <text evidence="8">Domain I is involved in oligomerization and binding regulators, domain II is flexibile and of varying length in different bacteria, domain III forms the AAA+ region, while domain IV binds dsDNA.</text>
</comment>
<dbReference type="InterPro" id="IPR013317">
    <property type="entry name" value="DnaA_dom"/>
</dbReference>
<gene>
    <name evidence="14" type="primary">dnaA_1</name>
    <name evidence="8" type="synonym">dnaA</name>
    <name evidence="14" type="ORF">KSMBR1_2151</name>
</gene>
<dbReference type="OrthoDB" id="9807019at2"/>
<keyword evidence="2 8" id="KW-0963">Cytoplasm</keyword>
<name>A0A2C9CGB9_KUEST</name>
<feature type="region of interest" description="Domain I, interacts with DnaA modulators" evidence="8">
    <location>
        <begin position="1"/>
        <end position="122"/>
    </location>
</feature>
<dbReference type="InterPro" id="IPR024633">
    <property type="entry name" value="DnaA_N_dom"/>
</dbReference>
<evidence type="ECO:0000256" key="6">
    <source>
        <dbReference type="ARBA" id="ARBA00023121"/>
    </source>
</evidence>
<dbReference type="SUPFAM" id="SSF52540">
    <property type="entry name" value="P-loop containing nucleoside triphosphate hydrolases"/>
    <property type="match status" value="1"/>
</dbReference>
<evidence type="ECO:0000256" key="8">
    <source>
        <dbReference type="HAMAP-Rule" id="MF_00377"/>
    </source>
</evidence>
<dbReference type="Gene3D" id="1.10.8.60">
    <property type="match status" value="1"/>
</dbReference>
<evidence type="ECO:0000256" key="3">
    <source>
        <dbReference type="ARBA" id="ARBA00022705"/>
    </source>
</evidence>
<feature type="binding site" evidence="8">
    <location>
        <position position="184"/>
    </location>
    <ligand>
        <name>ATP</name>
        <dbReference type="ChEBI" id="CHEBI:30616"/>
    </ligand>
</feature>
<keyword evidence="5 8" id="KW-0067">ATP-binding</keyword>
<feature type="binding site" evidence="8">
    <location>
        <position position="185"/>
    </location>
    <ligand>
        <name>ATP</name>
        <dbReference type="ChEBI" id="CHEBI:30616"/>
    </ligand>
</feature>
<dbReference type="InterPro" id="IPR013159">
    <property type="entry name" value="DnaA_C"/>
</dbReference>
<accession>A0A2C9CGB9</accession>
<feature type="domain" description="AAA+ ATPase" evidence="12">
    <location>
        <begin position="171"/>
        <end position="301"/>
    </location>
</feature>
<evidence type="ECO:0000259" key="12">
    <source>
        <dbReference type="SMART" id="SM00382"/>
    </source>
</evidence>
<dbReference type="GO" id="GO:0005737">
    <property type="term" value="C:cytoplasm"/>
    <property type="evidence" value="ECO:0007669"/>
    <property type="project" value="UniProtKB-SubCell"/>
</dbReference>
<dbReference type="InterPro" id="IPR038454">
    <property type="entry name" value="DnaA_N_sf"/>
</dbReference>
<dbReference type="PROSITE" id="PS01008">
    <property type="entry name" value="DNAA"/>
    <property type="match status" value="1"/>
</dbReference>
<dbReference type="InterPro" id="IPR020591">
    <property type="entry name" value="Chromosome_initiator_DnaA-like"/>
</dbReference>
<evidence type="ECO:0000256" key="2">
    <source>
        <dbReference type="ARBA" id="ARBA00022490"/>
    </source>
</evidence>
<evidence type="ECO:0000313" key="15">
    <source>
        <dbReference type="Proteomes" id="UP000221734"/>
    </source>
</evidence>
<keyword evidence="4 8" id="KW-0547">Nucleotide-binding</keyword>
<evidence type="ECO:0000256" key="4">
    <source>
        <dbReference type="ARBA" id="ARBA00022741"/>
    </source>
</evidence>
<evidence type="ECO:0000256" key="10">
    <source>
        <dbReference type="RuleBase" id="RU000577"/>
    </source>
</evidence>
<dbReference type="PRINTS" id="PR00051">
    <property type="entry name" value="DNAA"/>
</dbReference>
<dbReference type="Gene3D" id="3.30.300.180">
    <property type="match status" value="1"/>
</dbReference>
<protein>
    <recommendedName>
        <fullName evidence="8 9">Chromosomal replication initiator protein DnaA</fullName>
    </recommendedName>
</protein>
<dbReference type="Proteomes" id="UP000221734">
    <property type="component" value="Chromosome Kuenenia_stuttgartiensis_MBR1"/>
</dbReference>
<dbReference type="SUPFAM" id="SSF48295">
    <property type="entry name" value="TrpR-like"/>
    <property type="match status" value="1"/>
</dbReference>
<dbReference type="InterPro" id="IPR018312">
    <property type="entry name" value="Chromosome_initiator_DnaA_CS"/>
</dbReference>
<dbReference type="GO" id="GO:0006275">
    <property type="term" value="P:regulation of DNA replication"/>
    <property type="evidence" value="ECO:0007669"/>
    <property type="project" value="UniProtKB-UniRule"/>
</dbReference>
<evidence type="ECO:0000256" key="9">
    <source>
        <dbReference type="NCBIfam" id="TIGR00362"/>
    </source>
</evidence>
<keyword evidence="3 8" id="KW-0235">DNA replication</keyword>
<keyword evidence="15" id="KW-1185">Reference proteome</keyword>
<dbReference type="Pfam" id="PF08299">
    <property type="entry name" value="Bac_DnaA_C"/>
    <property type="match status" value="1"/>
</dbReference>
<dbReference type="SMART" id="SM00382">
    <property type="entry name" value="AAA"/>
    <property type="match status" value="1"/>
</dbReference>
<dbReference type="Gene3D" id="3.40.50.300">
    <property type="entry name" value="P-loop containing nucleotide triphosphate hydrolases"/>
    <property type="match status" value="1"/>
</dbReference>
<dbReference type="FunFam" id="3.40.50.300:FF:000668">
    <property type="entry name" value="Chromosomal replication initiator protein DnaA"/>
    <property type="match status" value="1"/>
</dbReference>
<dbReference type="KEGG" id="kst:KSMBR1_2151"/>
<dbReference type="Pfam" id="PF00308">
    <property type="entry name" value="Bac_DnaA"/>
    <property type="match status" value="1"/>
</dbReference>
<evidence type="ECO:0000256" key="7">
    <source>
        <dbReference type="ARBA" id="ARBA00023125"/>
    </source>
</evidence>
<dbReference type="EMBL" id="LT934425">
    <property type="protein sequence ID" value="SOH04648.1"/>
    <property type="molecule type" value="Genomic_DNA"/>
</dbReference>
<sequence length="472" mass="53049">MYNDNDKQQLNPSSYGFQTIQMLTSTESDYLIESIRAEIRKTVPPEQYDQWFSRMEISSITDNSITFAVPGDSIKNRICADYLEFISSIVYKLLHPSFEIDIISAEKPAITTQMQLQSKDNDISNANASSMNIVSLSSINKRYTFENFVVAAYNRMAHAAAVSVAGSPGYAYNPLFIHGASGLGKTHLMHAINNFILQQGRLKTFYLSCEHFVNHYISAIQSNNMEAFRKFYRNVDVLLMDDIQFFENSYGSREEFFHTFNALYNDGKQIVITSNYPPESIAYMEDRLVSRFKWGLVCGISTPSLETRAAIVEKRAAAWNIKVSHESAVYLAENIPGNIRELEGAIARLSNEAKATNNAVSFDFIRKVSREISGSKKTVSIEAVLGAISKKFNVSVSELLSKRRTRTVALPRQIAMHLSRKLTNMSLTEIGGYLGGRDHSTVIHGDETIIKKAGNDKNLSFIIQKLEGELLK</sequence>
<dbReference type="CDD" id="cd00009">
    <property type="entry name" value="AAA"/>
    <property type="match status" value="1"/>
</dbReference>
<evidence type="ECO:0000256" key="1">
    <source>
        <dbReference type="ARBA" id="ARBA00006583"/>
    </source>
</evidence>
<keyword evidence="6 8" id="KW-0446">Lipid-binding</keyword>
<dbReference type="CDD" id="cd06571">
    <property type="entry name" value="Bac_DnaA_C"/>
    <property type="match status" value="1"/>
</dbReference>
<reference evidence="15" key="1">
    <citation type="submission" date="2017-10" db="EMBL/GenBank/DDBJ databases">
        <authorList>
            <person name="Frank J."/>
        </authorList>
    </citation>
    <scope>NUCLEOTIDE SEQUENCE [LARGE SCALE GENOMIC DNA]</scope>
</reference>
<dbReference type="RefSeq" id="WP_099325339.1">
    <property type="nucleotide sequence ID" value="NZ_LT934425.1"/>
</dbReference>
<feature type="binding site" evidence="8">
    <location>
        <position position="186"/>
    </location>
    <ligand>
        <name>ATP</name>
        <dbReference type="ChEBI" id="CHEBI:30616"/>
    </ligand>
</feature>
<dbReference type="GO" id="GO:0006270">
    <property type="term" value="P:DNA replication initiation"/>
    <property type="evidence" value="ECO:0007669"/>
    <property type="project" value="UniProtKB-UniRule"/>
</dbReference>
<dbReference type="InterPro" id="IPR001957">
    <property type="entry name" value="Chromosome_initiator_DnaA"/>
</dbReference>
<evidence type="ECO:0000313" key="14">
    <source>
        <dbReference type="EMBL" id="SOH04648.1"/>
    </source>
</evidence>
<feature type="region of interest" description="Domain IV, binds dsDNA" evidence="8">
    <location>
        <begin position="354"/>
        <end position="472"/>
    </location>
</feature>
<comment type="similarity">
    <text evidence="1 8 11">Belongs to the DnaA family.</text>
</comment>
<proteinExistence type="inferred from homology"/>
<dbReference type="Gene3D" id="1.10.1750.10">
    <property type="match status" value="1"/>
</dbReference>
<comment type="subcellular location">
    <subcellularLocation>
        <location evidence="8">Cytoplasm</location>
    </subcellularLocation>
</comment>
<dbReference type="PANTHER" id="PTHR30050:SF2">
    <property type="entry name" value="CHROMOSOMAL REPLICATION INITIATOR PROTEIN DNAA"/>
    <property type="match status" value="1"/>
</dbReference>
<dbReference type="Pfam" id="PF11638">
    <property type="entry name" value="DnaA_N"/>
    <property type="match status" value="1"/>
</dbReference>
<dbReference type="SMART" id="SM00760">
    <property type="entry name" value="Bac_DnaA_C"/>
    <property type="match status" value="1"/>
</dbReference>
<comment type="subunit">
    <text evidence="8">Oligomerizes as a right-handed, spiral filament on DNA at oriC.</text>
</comment>
<dbReference type="HAMAP" id="MF_00377">
    <property type="entry name" value="DnaA_bact"/>
    <property type="match status" value="1"/>
</dbReference>
<dbReference type="PANTHER" id="PTHR30050">
    <property type="entry name" value="CHROMOSOMAL REPLICATION INITIATOR PROTEIN DNAA"/>
    <property type="match status" value="1"/>
</dbReference>
<feature type="domain" description="Chromosomal replication initiator DnaA C-terminal" evidence="13">
    <location>
        <begin position="380"/>
        <end position="449"/>
    </location>
</feature>
<dbReference type="InterPro" id="IPR027417">
    <property type="entry name" value="P-loop_NTPase"/>
</dbReference>
<dbReference type="GO" id="GO:0005524">
    <property type="term" value="F:ATP binding"/>
    <property type="evidence" value="ECO:0007669"/>
    <property type="project" value="UniProtKB-UniRule"/>
</dbReference>
<dbReference type="GO" id="GO:0005886">
    <property type="term" value="C:plasma membrane"/>
    <property type="evidence" value="ECO:0007669"/>
    <property type="project" value="TreeGrafter"/>
</dbReference>
<organism evidence="14 15">
    <name type="scientific">Kuenenia stuttgartiensis</name>
    <dbReference type="NCBI Taxonomy" id="174633"/>
    <lineage>
        <taxon>Bacteria</taxon>
        <taxon>Pseudomonadati</taxon>
        <taxon>Planctomycetota</taxon>
        <taxon>Candidatus Brocadiia</taxon>
        <taxon>Candidatus Brocadiales</taxon>
        <taxon>Candidatus Brocadiaceae</taxon>
        <taxon>Candidatus Kuenenia</taxon>
    </lineage>
</organism>
<dbReference type="NCBIfam" id="TIGR00362">
    <property type="entry name" value="DnaA"/>
    <property type="match status" value="1"/>
</dbReference>
<evidence type="ECO:0000256" key="11">
    <source>
        <dbReference type="RuleBase" id="RU004227"/>
    </source>
</evidence>
<comment type="caution">
    <text evidence="8">Lacks conserved residue(s) required for the propagation of feature annotation.</text>
</comment>
<dbReference type="AlphaFoldDB" id="A0A2C9CGB9"/>
<evidence type="ECO:0000259" key="13">
    <source>
        <dbReference type="SMART" id="SM00760"/>
    </source>
</evidence>
<dbReference type="GO" id="GO:0008289">
    <property type="term" value="F:lipid binding"/>
    <property type="evidence" value="ECO:0007669"/>
    <property type="project" value="UniProtKB-KW"/>
</dbReference>
<evidence type="ECO:0000256" key="5">
    <source>
        <dbReference type="ARBA" id="ARBA00022840"/>
    </source>
</evidence>
<keyword evidence="7 8" id="KW-0238">DNA-binding</keyword>
<feature type="binding site" evidence="8">
    <location>
        <position position="182"/>
    </location>
    <ligand>
        <name>ATP</name>
        <dbReference type="ChEBI" id="CHEBI:30616"/>
    </ligand>
</feature>
<comment type="function">
    <text evidence="8 10">Plays an essential role in the initiation and regulation of chromosomal replication. ATP-DnaA binds to the origin of replication (oriC) to initiate formation of the DNA replication initiation complex once per cell cycle. Binds the DnaA box (a 9 base pair repeat at the origin) and separates the double-stranded (ds)DNA. Forms a right-handed helical filament on oriC DNA; dsDNA binds to the exterior of the filament while single-stranded (ss)DNA is stabiized in the filament's interior. The ATP-DnaA-oriC complex binds and stabilizes one strand of the AT-rich DNA unwinding element (DUE), permitting loading of DNA polymerase. After initiation quickly degrades to an ADP-DnaA complex that is not apt for DNA replication. Binds acidic phospholipids.</text>
</comment>
<dbReference type="InterPro" id="IPR003593">
    <property type="entry name" value="AAA+_ATPase"/>
</dbReference>
<dbReference type="GO" id="GO:0003688">
    <property type="term" value="F:DNA replication origin binding"/>
    <property type="evidence" value="ECO:0007669"/>
    <property type="project" value="UniProtKB-UniRule"/>
</dbReference>
<dbReference type="InterPro" id="IPR010921">
    <property type="entry name" value="Trp_repressor/repl_initiator"/>
</dbReference>